<dbReference type="EMBL" id="JACHMN010000002">
    <property type="protein sequence ID" value="MBB5868335.1"/>
    <property type="molecule type" value="Genomic_DNA"/>
</dbReference>
<proteinExistence type="predicted"/>
<evidence type="ECO:0000313" key="2">
    <source>
        <dbReference type="EMBL" id="MBB5868335.1"/>
    </source>
</evidence>
<comment type="caution">
    <text evidence="2">The sequence shown here is derived from an EMBL/GenBank/DDBJ whole genome shotgun (WGS) entry which is preliminary data.</text>
</comment>
<dbReference type="AlphaFoldDB" id="A0A841BL21"/>
<sequence length="356" mass="37231">MTHRKRCVLVGAGPRGAMLARALTDHPDLVLAGVCDPSPASVAAFTAEFPGVPVFADIAGLLSGTAADLAIVATPPRRHAEDSIALIERGVPTIVECPMVETFDEAEAVHAAAVRSGVPVAMAESFCFLPAVQSIRKVVQERRAEGTAGLVLGGEGHYLEMDSGMIPGGWRDDYRMARYITHGLGPLLYATGQRAHRVIGLDPLGRRSRAQGSLLPIALVETDGGAVFYVANSGLAPRPLTRWTVTAENWCAESDPAGAFDGPLRIFHGGPGPAGGDWEQREVSLKAVYDDLWGLGFEPERLMLRRFAAELDGAEPALGLGLSLNISLAGVAAAASGERDGAAVVLPSFEPTGAAA</sequence>
<dbReference type="Proteomes" id="UP000587527">
    <property type="component" value="Unassembled WGS sequence"/>
</dbReference>
<name>A0A841BL21_9ACTN</name>
<dbReference type="RefSeq" id="WP_184834195.1">
    <property type="nucleotide sequence ID" value="NZ_JACHMN010000002.1"/>
</dbReference>
<dbReference type="InterPro" id="IPR036291">
    <property type="entry name" value="NAD(P)-bd_dom_sf"/>
</dbReference>
<feature type="domain" description="Gfo/Idh/MocA-like oxidoreductase N-terminal" evidence="1">
    <location>
        <begin position="6"/>
        <end position="122"/>
    </location>
</feature>
<accession>A0A841BL21</accession>
<protein>
    <submittedName>
        <fullName evidence="2">Putative dehydrogenase</fullName>
    </submittedName>
</protein>
<dbReference type="PANTHER" id="PTHR43377:SF8">
    <property type="entry name" value="BLR3664 PROTEIN"/>
    <property type="match status" value="1"/>
</dbReference>
<dbReference type="GO" id="GO:0000166">
    <property type="term" value="F:nucleotide binding"/>
    <property type="evidence" value="ECO:0007669"/>
    <property type="project" value="InterPro"/>
</dbReference>
<keyword evidence="3" id="KW-1185">Reference proteome</keyword>
<evidence type="ECO:0000259" key="1">
    <source>
        <dbReference type="Pfam" id="PF01408"/>
    </source>
</evidence>
<reference evidence="2 3" key="1">
    <citation type="submission" date="2020-08" db="EMBL/GenBank/DDBJ databases">
        <title>Sequencing the genomes of 1000 actinobacteria strains.</title>
        <authorList>
            <person name="Klenk H.-P."/>
        </authorList>
    </citation>
    <scope>NUCLEOTIDE SEQUENCE [LARGE SCALE GENOMIC DNA]</scope>
    <source>
        <strain evidence="2 3">DSM 45362</strain>
    </source>
</reference>
<organism evidence="2 3">
    <name type="scientific">Allocatelliglobosispora scoriae</name>
    <dbReference type="NCBI Taxonomy" id="643052"/>
    <lineage>
        <taxon>Bacteria</taxon>
        <taxon>Bacillati</taxon>
        <taxon>Actinomycetota</taxon>
        <taxon>Actinomycetes</taxon>
        <taxon>Micromonosporales</taxon>
        <taxon>Micromonosporaceae</taxon>
        <taxon>Allocatelliglobosispora</taxon>
    </lineage>
</organism>
<dbReference type="Pfam" id="PF01408">
    <property type="entry name" value="GFO_IDH_MocA"/>
    <property type="match status" value="1"/>
</dbReference>
<dbReference type="Gene3D" id="3.40.50.720">
    <property type="entry name" value="NAD(P)-binding Rossmann-like Domain"/>
    <property type="match status" value="1"/>
</dbReference>
<dbReference type="InterPro" id="IPR051450">
    <property type="entry name" value="Gfo/Idh/MocA_Oxidoreductases"/>
</dbReference>
<dbReference type="SUPFAM" id="SSF51735">
    <property type="entry name" value="NAD(P)-binding Rossmann-fold domains"/>
    <property type="match status" value="1"/>
</dbReference>
<dbReference type="InterPro" id="IPR000683">
    <property type="entry name" value="Gfo/Idh/MocA-like_OxRdtase_N"/>
</dbReference>
<gene>
    <name evidence="2" type="ORF">F4553_001714</name>
</gene>
<dbReference type="PANTHER" id="PTHR43377">
    <property type="entry name" value="BILIVERDIN REDUCTASE A"/>
    <property type="match status" value="1"/>
</dbReference>
<evidence type="ECO:0000313" key="3">
    <source>
        <dbReference type="Proteomes" id="UP000587527"/>
    </source>
</evidence>